<dbReference type="InterPro" id="IPR001343">
    <property type="entry name" value="Hemolysn_Ca-bd"/>
</dbReference>
<sequence>MDFKVRENSPDGTVVGTVPASAQVRILSNDRNGNGVPAFTVGADSVIRVTDSSELDFDRLFSDRNYSFLIAKDGADDILTVTVEDIQGETFLGTAGNDVLRSGFGSATLTGFGGNDQLTGTFEIDTLIGGAGIDTLTGDLGSDLFVFDAPIRSGADVITDFTRGGRELDRIVLDRDIFTKLKTKKLSFAKVKGAKAARLSKALVVYDSRSGSLFYNSNAASRGFGSDGGKFAQLSSGLPLSIQSFLVQN</sequence>
<dbReference type="PRINTS" id="PR00313">
    <property type="entry name" value="CABNDNGRPT"/>
</dbReference>
<dbReference type="GO" id="GO:0005509">
    <property type="term" value="F:calcium ion binding"/>
    <property type="evidence" value="ECO:0007669"/>
    <property type="project" value="InterPro"/>
</dbReference>
<evidence type="ECO:0008006" key="3">
    <source>
        <dbReference type="Google" id="ProtNLM"/>
    </source>
</evidence>
<name>A0A951Q6R3_9CYAN</name>
<gene>
    <name evidence="1" type="ORF">KME15_01865</name>
</gene>
<dbReference type="Gene3D" id="2.150.10.10">
    <property type="entry name" value="Serralysin-like metalloprotease, C-terminal"/>
    <property type="match status" value="1"/>
</dbReference>
<dbReference type="SUPFAM" id="SSF51120">
    <property type="entry name" value="beta-Roll"/>
    <property type="match status" value="1"/>
</dbReference>
<dbReference type="AlphaFoldDB" id="A0A951Q6R3"/>
<dbReference type="CDD" id="cd11304">
    <property type="entry name" value="Cadherin_repeat"/>
    <property type="match status" value="1"/>
</dbReference>
<dbReference type="Proteomes" id="UP000757435">
    <property type="component" value="Unassembled WGS sequence"/>
</dbReference>
<comment type="caution">
    <text evidence="1">The sequence shown here is derived from an EMBL/GenBank/DDBJ whole genome shotgun (WGS) entry which is preliminary data.</text>
</comment>
<evidence type="ECO:0000313" key="2">
    <source>
        <dbReference type="Proteomes" id="UP000757435"/>
    </source>
</evidence>
<dbReference type="InterPro" id="IPR011049">
    <property type="entry name" value="Serralysin-like_metalloprot_C"/>
</dbReference>
<accession>A0A951Q6R3</accession>
<proteinExistence type="predicted"/>
<dbReference type="EMBL" id="JAHHHD010000001">
    <property type="protein sequence ID" value="MBW4657392.1"/>
    <property type="molecule type" value="Genomic_DNA"/>
</dbReference>
<reference evidence="1" key="2">
    <citation type="journal article" date="2022" name="Microbiol. Resour. Announc.">
        <title>Metagenome Sequencing to Explore Phylogenomics of Terrestrial Cyanobacteria.</title>
        <authorList>
            <person name="Ward R.D."/>
            <person name="Stajich J.E."/>
            <person name="Johansen J.R."/>
            <person name="Huntemann M."/>
            <person name="Clum A."/>
            <person name="Foster B."/>
            <person name="Foster B."/>
            <person name="Roux S."/>
            <person name="Palaniappan K."/>
            <person name="Varghese N."/>
            <person name="Mukherjee S."/>
            <person name="Reddy T.B.K."/>
            <person name="Daum C."/>
            <person name="Copeland A."/>
            <person name="Chen I.A."/>
            <person name="Ivanova N.N."/>
            <person name="Kyrpides N.C."/>
            <person name="Shapiro N."/>
            <person name="Eloe-Fadrosh E.A."/>
            <person name="Pietrasiak N."/>
        </authorList>
    </citation>
    <scope>NUCLEOTIDE SEQUENCE</scope>
    <source>
        <strain evidence="1">UHER 2000/2452</strain>
    </source>
</reference>
<reference evidence="1" key="1">
    <citation type="submission" date="2021-05" db="EMBL/GenBank/DDBJ databases">
        <authorList>
            <person name="Pietrasiak N."/>
            <person name="Ward R."/>
            <person name="Stajich J.E."/>
            <person name="Kurbessoian T."/>
        </authorList>
    </citation>
    <scope>NUCLEOTIDE SEQUENCE</scope>
    <source>
        <strain evidence="1">UHER 2000/2452</strain>
    </source>
</reference>
<organism evidence="1 2">
    <name type="scientific">Drouetiella hepatica Uher 2000/2452</name>
    <dbReference type="NCBI Taxonomy" id="904376"/>
    <lineage>
        <taxon>Bacteria</taxon>
        <taxon>Bacillati</taxon>
        <taxon>Cyanobacteriota</taxon>
        <taxon>Cyanophyceae</taxon>
        <taxon>Oculatellales</taxon>
        <taxon>Oculatellaceae</taxon>
        <taxon>Drouetiella</taxon>
    </lineage>
</organism>
<evidence type="ECO:0000313" key="1">
    <source>
        <dbReference type="EMBL" id="MBW4657392.1"/>
    </source>
</evidence>
<protein>
    <recommendedName>
        <fullName evidence="3">Calcium-binding protein</fullName>
    </recommendedName>
</protein>
<dbReference type="Pfam" id="PF00353">
    <property type="entry name" value="HemolysinCabind"/>
    <property type="match status" value="1"/>
</dbReference>